<dbReference type="OrthoDB" id="2389045at2759"/>
<evidence type="ECO:0000313" key="3">
    <source>
        <dbReference type="Proteomes" id="UP000827284"/>
    </source>
</evidence>
<dbReference type="AlphaFoldDB" id="A0A9P3HE47"/>
<protein>
    <recommendedName>
        <fullName evidence="4">F-box domain-containing protein</fullName>
    </recommendedName>
</protein>
<dbReference type="InterPro" id="IPR036047">
    <property type="entry name" value="F-box-like_dom_sf"/>
</dbReference>
<evidence type="ECO:0008006" key="4">
    <source>
        <dbReference type="Google" id="ProtNLM"/>
    </source>
</evidence>
<name>A0A9P3HE47_9FUNG</name>
<dbReference type="SUPFAM" id="SSF81383">
    <property type="entry name" value="F-box domain"/>
    <property type="match status" value="1"/>
</dbReference>
<proteinExistence type="predicted"/>
<feature type="compositionally biased region" description="Polar residues" evidence="1">
    <location>
        <begin position="716"/>
        <end position="726"/>
    </location>
</feature>
<feature type="compositionally biased region" description="Basic and acidic residues" evidence="1">
    <location>
        <begin position="728"/>
        <end position="744"/>
    </location>
</feature>
<sequence length="810" mass="92794">MQNNESIIPPPIRSPLELNEILDAIFSFLGQQALKTIFLVCRQWHHIALRRLTPSFCWNGLQFSKGDSEYSQELETTQKNLKEARILICGQKSPRYGPVRQERNPKATARWDASLELVKEVAQAGQLQIQQLTLRLNRDSWDFGTSLFPRRDNLLVSGHGGWPGMGAHLRELTIETSVSHESFPLQRILENCPILIHLTLRATRHAVYTRLESCQLLPSETGTRVLKSLTLENLAIEATVFQEYFPQLANLKELRLIVLQADPAEGDTTLILNRTTQRSFFQLLAQHCPLLQSLVYSTAIRGSQPWLVEAVEEGNGEEDVYQMLFRMFPGVRSWGLPFDELCVTGMRRESRPLTQLSPVMVQNCVTTLEIVPGTWPFGDSDLIYKPDAYAKQLMASRLLDLFLQESPQLLHLKTKGVSFMMTSRRRLWACRGLLTLSIMYRDQYSTYKTPYVINRLRGQESRCFFAYLSRTCPALKELEMEITGEVLALRRGLCLLTRMQWLRRLTIQMSIDNWDGWNPQVHTLGENDFAWILRLPKTLPSSPPPLLPPPSSSSLSWPWRRSPSSSLPPSPHILSAEEEYRIYQSEALKSCLIKVQDDDFYNCSDRSIERATYETGPSPGKPLTAWEKIKDEAYQVIHKSAVQMDTMTGWKNGRERRAVSLRALETPNACHYWTDYGRPTDVWPMVDGLTEDFIGSLLDVEARLLALIEGQDRFQQRASEAQQTNPAEKGKSTKEGRKAREKKSLPWKKSGAVGDIMVAGPWSFMDELRIEYKPTLCWGREKVLQQHVMDVQKLLRQMRPDIDIHATYSP</sequence>
<reference evidence="2" key="2">
    <citation type="journal article" date="2022" name="Microbiol. Resour. Announc.">
        <title>Whole-Genome Sequence of Entomortierella parvispora E1425, a Mucoromycotan Fungus Associated with Burkholderiaceae-Related Endosymbiotic Bacteria.</title>
        <authorList>
            <person name="Herlambang A."/>
            <person name="Guo Y."/>
            <person name="Takashima Y."/>
            <person name="Narisawa K."/>
            <person name="Ohta H."/>
            <person name="Nishizawa T."/>
        </authorList>
    </citation>
    <scope>NUCLEOTIDE SEQUENCE</scope>
    <source>
        <strain evidence="2">E1425</strain>
    </source>
</reference>
<gene>
    <name evidence="2" type="ORF">EMPS_07031</name>
</gene>
<evidence type="ECO:0000313" key="2">
    <source>
        <dbReference type="EMBL" id="GJJ74673.1"/>
    </source>
</evidence>
<dbReference type="Gene3D" id="1.20.1280.50">
    <property type="match status" value="1"/>
</dbReference>
<dbReference type="EMBL" id="BQFW01000009">
    <property type="protein sequence ID" value="GJJ74673.1"/>
    <property type="molecule type" value="Genomic_DNA"/>
</dbReference>
<organism evidence="2 3">
    <name type="scientific">Entomortierella parvispora</name>
    <dbReference type="NCBI Taxonomy" id="205924"/>
    <lineage>
        <taxon>Eukaryota</taxon>
        <taxon>Fungi</taxon>
        <taxon>Fungi incertae sedis</taxon>
        <taxon>Mucoromycota</taxon>
        <taxon>Mortierellomycotina</taxon>
        <taxon>Mortierellomycetes</taxon>
        <taxon>Mortierellales</taxon>
        <taxon>Mortierellaceae</taxon>
        <taxon>Entomortierella</taxon>
    </lineage>
</organism>
<accession>A0A9P3HE47</accession>
<evidence type="ECO:0000256" key="1">
    <source>
        <dbReference type="SAM" id="MobiDB-lite"/>
    </source>
</evidence>
<keyword evidence="3" id="KW-1185">Reference proteome</keyword>
<dbReference type="Proteomes" id="UP000827284">
    <property type="component" value="Unassembled WGS sequence"/>
</dbReference>
<comment type="caution">
    <text evidence="2">The sequence shown here is derived from an EMBL/GenBank/DDBJ whole genome shotgun (WGS) entry which is preliminary data.</text>
</comment>
<reference evidence="2" key="1">
    <citation type="submission" date="2021-11" db="EMBL/GenBank/DDBJ databases">
        <authorList>
            <person name="Herlambang A."/>
            <person name="Guo Y."/>
            <person name="Takashima Y."/>
            <person name="Nishizawa T."/>
        </authorList>
    </citation>
    <scope>NUCLEOTIDE SEQUENCE</scope>
    <source>
        <strain evidence="2">E1425</strain>
    </source>
</reference>
<feature type="region of interest" description="Disordered" evidence="1">
    <location>
        <begin position="716"/>
        <end position="747"/>
    </location>
</feature>